<name>A0A9X1NPU2_9ACTN</name>
<accession>A0A9X1NPU2</accession>
<sequence>MHGGLEWTDYPMNVSVSAVPGTPLDELISWQIFSETWQPIAVESLPAIAFGQVEPPVGDHHIVLHERPQGTLIWEPQRSELAYESSIGQLAKDQKRLMGSVVGNEGIGASFAVADAQGLAVAASNITQDEVRGHAANAYRAQFHEFDVHPGDLNFMRCVNFVSSVVGLEILAPQLCPPGERLLFGSLATHRQ</sequence>
<evidence type="ECO:0000313" key="2">
    <source>
        <dbReference type="Proteomes" id="UP001138997"/>
    </source>
</evidence>
<proteinExistence type="predicted"/>
<gene>
    <name evidence="1" type="ORF">LR394_39345</name>
</gene>
<comment type="caution">
    <text evidence="1">The sequence shown here is derived from an EMBL/GenBank/DDBJ whole genome shotgun (WGS) entry which is preliminary data.</text>
</comment>
<evidence type="ECO:0000313" key="1">
    <source>
        <dbReference type="EMBL" id="MCD5316968.1"/>
    </source>
</evidence>
<organism evidence="1 2">
    <name type="scientific">Kineosporia babensis</name>
    <dbReference type="NCBI Taxonomy" id="499548"/>
    <lineage>
        <taxon>Bacteria</taxon>
        <taxon>Bacillati</taxon>
        <taxon>Actinomycetota</taxon>
        <taxon>Actinomycetes</taxon>
        <taxon>Kineosporiales</taxon>
        <taxon>Kineosporiaceae</taxon>
        <taxon>Kineosporia</taxon>
    </lineage>
</organism>
<dbReference type="Proteomes" id="UP001138997">
    <property type="component" value="Unassembled WGS sequence"/>
</dbReference>
<reference evidence="1" key="1">
    <citation type="submission" date="2021-11" db="EMBL/GenBank/DDBJ databases">
        <title>Streptomyces corallinus and Kineosporia corallina sp. nov., two new coral-derived marine actinobacteria.</title>
        <authorList>
            <person name="Buangrab K."/>
            <person name="Sutthacheep M."/>
            <person name="Yeemin T."/>
            <person name="Harunari E."/>
            <person name="Igarashi Y."/>
            <person name="Sripreechasak P."/>
            <person name="Kanchanasin P."/>
            <person name="Tanasupawat S."/>
            <person name="Phongsopitanun W."/>
        </authorList>
    </citation>
    <scope>NUCLEOTIDE SEQUENCE</scope>
    <source>
        <strain evidence="1">JCM 31032</strain>
    </source>
</reference>
<dbReference type="AlphaFoldDB" id="A0A9X1NPU2"/>
<dbReference type="RefSeq" id="WP_231449820.1">
    <property type="nucleotide sequence ID" value="NZ_JAJOMB010000038.1"/>
</dbReference>
<keyword evidence="2" id="KW-1185">Reference proteome</keyword>
<protein>
    <submittedName>
        <fullName evidence="1">Uncharacterized protein</fullName>
    </submittedName>
</protein>
<dbReference type="EMBL" id="JAJOMB010000038">
    <property type="protein sequence ID" value="MCD5316968.1"/>
    <property type="molecule type" value="Genomic_DNA"/>
</dbReference>